<accession>A0A2P2NJ10</accession>
<reference evidence="2" key="1">
    <citation type="submission" date="2018-02" db="EMBL/GenBank/DDBJ databases">
        <title>Rhizophora mucronata_Transcriptome.</title>
        <authorList>
            <person name="Meera S.P."/>
            <person name="Sreeshan A."/>
            <person name="Augustine A."/>
        </authorList>
    </citation>
    <scope>NUCLEOTIDE SEQUENCE</scope>
    <source>
        <tissue evidence="2">Leaf</tissue>
    </source>
</reference>
<name>A0A2P2NJ10_RHIMU</name>
<dbReference type="EMBL" id="GGEC01061992">
    <property type="protein sequence ID" value="MBX42476.1"/>
    <property type="molecule type" value="Transcribed_RNA"/>
</dbReference>
<feature type="transmembrane region" description="Helical" evidence="1">
    <location>
        <begin position="7"/>
        <end position="31"/>
    </location>
</feature>
<evidence type="ECO:0000313" key="2">
    <source>
        <dbReference type="EMBL" id="MBX42476.1"/>
    </source>
</evidence>
<dbReference type="AlphaFoldDB" id="A0A2P2NJ10"/>
<keyword evidence="1" id="KW-0472">Membrane</keyword>
<proteinExistence type="predicted"/>
<protein>
    <submittedName>
        <fullName evidence="2">Uncharacterized protein</fullName>
    </submittedName>
</protein>
<evidence type="ECO:0000256" key="1">
    <source>
        <dbReference type="SAM" id="Phobius"/>
    </source>
</evidence>
<keyword evidence="1" id="KW-1133">Transmembrane helix</keyword>
<organism evidence="2">
    <name type="scientific">Rhizophora mucronata</name>
    <name type="common">Asiatic mangrove</name>
    <dbReference type="NCBI Taxonomy" id="61149"/>
    <lineage>
        <taxon>Eukaryota</taxon>
        <taxon>Viridiplantae</taxon>
        <taxon>Streptophyta</taxon>
        <taxon>Embryophyta</taxon>
        <taxon>Tracheophyta</taxon>
        <taxon>Spermatophyta</taxon>
        <taxon>Magnoliopsida</taxon>
        <taxon>eudicotyledons</taxon>
        <taxon>Gunneridae</taxon>
        <taxon>Pentapetalae</taxon>
        <taxon>rosids</taxon>
        <taxon>fabids</taxon>
        <taxon>Malpighiales</taxon>
        <taxon>Rhizophoraceae</taxon>
        <taxon>Rhizophora</taxon>
    </lineage>
</organism>
<keyword evidence="1" id="KW-0812">Transmembrane</keyword>
<sequence length="38" mass="4287">MLISFGWLVRLGTVFWIMHVIQIDIVCSMPYSGVSSSL</sequence>